<keyword evidence="8 12" id="KW-0249">Electron transport</keyword>
<dbReference type="GO" id="GO:0019333">
    <property type="term" value="P:denitrification pathway"/>
    <property type="evidence" value="ECO:0007669"/>
    <property type="project" value="InterPro"/>
</dbReference>
<dbReference type="GO" id="GO:0005886">
    <property type="term" value="C:plasma membrane"/>
    <property type="evidence" value="ECO:0007669"/>
    <property type="project" value="UniProtKB-SubCell"/>
</dbReference>
<dbReference type="InterPro" id="IPR024717">
    <property type="entry name" value="NapC/NirT/NrfH"/>
</dbReference>
<evidence type="ECO:0000256" key="15">
    <source>
        <dbReference type="SAM" id="Phobius"/>
    </source>
</evidence>
<feature type="binding site" description="axial binding residue" evidence="14">
    <location>
        <position position="47"/>
    </location>
    <ligand>
        <name>heme</name>
        <dbReference type="ChEBI" id="CHEBI:30413"/>
        <label>1</label>
    </ligand>
    <ligandPart>
        <name>Fe</name>
        <dbReference type="ChEBI" id="CHEBI:18248"/>
    </ligandPart>
</feature>
<feature type="binding site" description="axial binding residue" evidence="14">
    <location>
        <position position="75"/>
    </location>
    <ligand>
        <name>heme</name>
        <dbReference type="ChEBI" id="CHEBI:30413"/>
        <label>2</label>
    </ligand>
    <ligandPart>
        <name>Fe</name>
        <dbReference type="ChEBI" id="CHEBI:18248"/>
    </ligandPart>
</feature>
<evidence type="ECO:0000256" key="10">
    <source>
        <dbReference type="ARBA" id="ARBA00023004"/>
    </source>
</evidence>
<dbReference type="GO" id="GO:0009061">
    <property type="term" value="P:anaerobic respiration"/>
    <property type="evidence" value="ECO:0007669"/>
    <property type="project" value="TreeGrafter"/>
</dbReference>
<feature type="binding site" description="covalent" evidence="13">
    <location>
        <position position="74"/>
    </location>
    <ligand>
        <name>heme</name>
        <dbReference type="ChEBI" id="CHEBI:30413"/>
        <label>2</label>
    </ligand>
</feature>
<feature type="binding site" description="covalent" evidence="13">
    <location>
        <position position="128"/>
    </location>
    <ligand>
        <name>heme</name>
        <dbReference type="ChEBI" id="CHEBI:30413"/>
        <label>3</label>
    </ligand>
</feature>
<evidence type="ECO:0000259" key="16">
    <source>
        <dbReference type="Pfam" id="PF03264"/>
    </source>
</evidence>
<comment type="cofactor">
    <cofactor evidence="13">
        <name>heme</name>
        <dbReference type="ChEBI" id="CHEBI:30413"/>
    </cofactor>
    <text evidence="13">Binds 4 heme groups per subunit.</text>
</comment>
<dbReference type="GO" id="GO:0009055">
    <property type="term" value="F:electron transfer activity"/>
    <property type="evidence" value="ECO:0007669"/>
    <property type="project" value="TreeGrafter"/>
</dbReference>
<feature type="binding site" description="covalent" evidence="13">
    <location>
        <position position="158"/>
    </location>
    <ligand>
        <name>heme</name>
        <dbReference type="ChEBI" id="CHEBI:30413"/>
        <label>4</label>
    </ligand>
</feature>
<dbReference type="GO" id="GO:0020037">
    <property type="term" value="F:heme binding"/>
    <property type="evidence" value="ECO:0007669"/>
    <property type="project" value="InterPro"/>
</dbReference>
<comment type="subcellular location">
    <subcellularLocation>
        <location evidence="1">Cell membrane</location>
        <topology evidence="1">Single-pass membrane protein</topology>
    </subcellularLocation>
</comment>
<dbReference type="KEGG" id="caj:CIG1485E_1076"/>
<reference evidence="18" key="1">
    <citation type="journal article" date="2014" name="Genome Announc.">
        <title>Complete Genome Sequence of Campylobacter iguaniorum Strain 1485ET, Isolated from a Bearded Dragon (Pogona vitticeps).</title>
        <authorList>
            <person name="Gilbert M.J."/>
            <person name="Miller W.G."/>
            <person name="Yee E."/>
            <person name="Kik M."/>
            <person name="Wagenaar J.A."/>
            <person name="Duim B."/>
        </authorList>
    </citation>
    <scope>NUCLEOTIDE SEQUENCE [LARGE SCALE GENOMIC DNA]</scope>
    <source>
        <strain evidence="18">1485E</strain>
    </source>
</reference>
<keyword evidence="5 12" id="KW-0349">Heme</keyword>
<evidence type="ECO:0000256" key="5">
    <source>
        <dbReference type="ARBA" id="ARBA00022617"/>
    </source>
</evidence>
<evidence type="ECO:0000256" key="1">
    <source>
        <dbReference type="ARBA" id="ARBA00004162"/>
    </source>
</evidence>
<feature type="binding site" description="covalent" evidence="13">
    <location>
        <position position="161"/>
    </location>
    <ligand>
        <name>heme</name>
        <dbReference type="ChEBI" id="CHEBI:30413"/>
        <label>4</label>
    </ligand>
</feature>
<dbReference type="STRING" id="1244531.CIG2463D_1168"/>
<feature type="binding site" description="axial binding residue" evidence="14">
    <location>
        <position position="129"/>
    </location>
    <ligand>
        <name>heme</name>
        <dbReference type="ChEBI" id="CHEBI:30413"/>
        <label>3</label>
    </ligand>
    <ligandPart>
        <name>Fe</name>
        <dbReference type="ChEBI" id="CHEBI:18248"/>
    </ligandPart>
</feature>
<proteinExistence type="inferred from homology"/>
<keyword evidence="9 15" id="KW-1133">Transmembrane helix</keyword>
<keyword evidence="10 12" id="KW-0408">Iron</keyword>
<evidence type="ECO:0000256" key="3">
    <source>
        <dbReference type="ARBA" id="ARBA00022448"/>
    </source>
</evidence>
<evidence type="ECO:0000256" key="7">
    <source>
        <dbReference type="ARBA" id="ARBA00022723"/>
    </source>
</evidence>
<dbReference type="eggNOG" id="COG3005">
    <property type="taxonomic scope" value="Bacteria"/>
</dbReference>
<evidence type="ECO:0000256" key="13">
    <source>
        <dbReference type="PIRSR" id="PIRSR000013-1"/>
    </source>
</evidence>
<dbReference type="Gene3D" id="1.10.3820.10">
    <property type="entry name" value="Di-heme elbow motif domain"/>
    <property type="match status" value="1"/>
</dbReference>
<gene>
    <name evidence="17" type="ORF">CIG1485E_1076</name>
</gene>
<dbReference type="InterPro" id="IPR051174">
    <property type="entry name" value="Cytochrome_c-type_ET"/>
</dbReference>
<evidence type="ECO:0000256" key="14">
    <source>
        <dbReference type="PIRSR" id="PIRSR000013-2"/>
    </source>
</evidence>
<dbReference type="PANTHER" id="PTHR30333">
    <property type="entry name" value="CYTOCHROME C-TYPE PROTEIN"/>
    <property type="match status" value="1"/>
</dbReference>
<protein>
    <recommendedName>
        <fullName evidence="12">Cytochrome c-type protein</fullName>
    </recommendedName>
</protein>
<dbReference type="SUPFAM" id="SSF48695">
    <property type="entry name" value="Multiheme cytochromes"/>
    <property type="match status" value="1"/>
</dbReference>
<keyword evidence="3 12" id="KW-0813">Transport</keyword>
<feature type="transmembrane region" description="Helical" evidence="15">
    <location>
        <begin position="12"/>
        <end position="33"/>
    </location>
</feature>
<evidence type="ECO:0000256" key="11">
    <source>
        <dbReference type="ARBA" id="ARBA00023136"/>
    </source>
</evidence>
<dbReference type="HOGENOM" id="CLU_096753_1_1_7"/>
<keyword evidence="11 15" id="KW-0472">Membrane</keyword>
<dbReference type="InterPro" id="IPR036280">
    <property type="entry name" value="Multihaem_cyt_sf"/>
</dbReference>
<evidence type="ECO:0000256" key="4">
    <source>
        <dbReference type="ARBA" id="ARBA00022475"/>
    </source>
</evidence>
<dbReference type="PANTHER" id="PTHR30333:SF1">
    <property type="entry name" value="CYTOCHROME C-TYPE PROTEIN NAPC"/>
    <property type="match status" value="1"/>
</dbReference>
<comment type="similarity">
    <text evidence="2">Belongs to the NapC/NirT/NrfH family.</text>
</comment>
<keyword evidence="6 15" id="KW-0812">Transmembrane</keyword>
<feature type="binding site" description="covalent" evidence="13">
    <location>
        <position position="125"/>
    </location>
    <ligand>
        <name>heme</name>
        <dbReference type="ChEBI" id="CHEBI:30413"/>
        <label>3</label>
    </ligand>
</feature>
<dbReference type="EMBL" id="CP009043">
    <property type="protein sequence ID" value="AII14912.1"/>
    <property type="molecule type" value="Genomic_DNA"/>
</dbReference>
<evidence type="ECO:0000313" key="18">
    <source>
        <dbReference type="Proteomes" id="UP000028486"/>
    </source>
</evidence>
<keyword evidence="4" id="KW-1003">Cell membrane</keyword>
<evidence type="ECO:0000256" key="12">
    <source>
        <dbReference type="PIRNR" id="PIRNR000013"/>
    </source>
</evidence>
<dbReference type="PIRSF" id="PIRSF000013">
    <property type="entry name" value="4_hem_cytochrm_NapC"/>
    <property type="match status" value="1"/>
</dbReference>
<feature type="binding site" description="covalent" evidence="13">
    <location>
        <position position="44"/>
    </location>
    <ligand>
        <name>heme</name>
        <dbReference type="ChEBI" id="CHEBI:30413"/>
        <label>1</label>
    </ligand>
</feature>
<feature type="binding site" description="axial binding residue" evidence="14">
    <location>
        <position position="167"/>
    </location>
    <ligand>
        <name>heme</name>
        <dbReference type="ChEBI" id="CHEBI:30413"/>
        <label>2</label>
    </ligand>
    <ligandPart>
        <name>Fe</name>
        <dbReference type="ChEBI" id="CHEBI:18248"/>
    </ligandPart>
</feature>
<dbReference type="Pfam" id="PF03264">
    <property type="entry name" value="Cytochrom_NNT"/>
    <property type="match status" value="1"/>
</dbReference>
<sequence length="185" mass="21018">MELRKTKLFTFIILVIGGIVGLVFALGIAQFFYVTGGEKFCTMCHVMEPMGNAYKDDVHGGNNKVGFKAECVSCHLPHDNIAHYVYQKSVNGIVEGTLTLFGNPEKYDWQARRKEAKRYVYDDGCLHCHTDLKKISSDNMKSFLPHRDYFAKNINKTCVECHEHVGHKNLGFHLKAKFGDLNITK</sequence>
<feature type="binding site" description="covalent" evidence="13">
    <location>
        <position position="41"/>
    </location>
    <ligand>
        <name>heme</name>
        <dbReference type="ChEBI" id="CHEBI:30413"/>
        <label>1</label>
    </ligand>
</feature>
<evidence type="ECO:0000313" key="17">
    <source>
        <dbReference type="EMBL" id="AII14912.1"/>
    </source>
</evidence>
<evidence type="ECO:0000256" key="8">
    <source>
        <dbReference type="ARBA" id="ARBA00022982"/>
    </source>
</evidence>
<dbReference type="Proteomes" id="UP000028486">
    <property type="component" value="Chromosome"/>
</dbReference>
<name>A0A076FBX4_9BACT</name>
<dbReference type="InterPro" id="IPR005126">
    <property type="entry name" value="NapC/NirT_cyt_c_N"/>
</dbReference>
<evidence type="ECO:0000256" key="9">
    <source>
        <dbReference type="ARBA" id="ARBA00022989"/>
    </source>
</evidence>
<comment type="PTM">
    <text evidence="12">Binds 4 heme groups per subunit.</text>
</comment>
<dbReference type="GO" id="GO:0046872">
    <property type="term" value="F:metal ion binding"/>
    <property type="evidence" value="ECO:0007669"/>
    <property type="project" value="UniProtKB-KW"/>
</dbReference>
<feature type="binding site" evidence="13">
    <location>
        <position position="88"/>
    </location>
    <ligand>
        <name>a menaquinol</name>
        <dbReference type="ChEBI" id="CHEBI:18151"/>
    </ligand>
</feature>
<feature type="binding site" description="covalent" evidence="13">
    <location>
        <position position="71"/>
    </location>
    <ligand>
        <name>heme</name>
        <dbReference type="ChEBI" id="CHEBI:30413"/>
        <label>2</label>
    </ligand>
</feature>
<evidence type="ECO:0000256" key="2">
    <source>
        <dbReference type="ARBA" id="ARBA00007395"/>
    </source>
</evidence>
<dbReference type="AlphaFoldDB" id="A0A076FBX4"/>
<keyword evidence="18" id="KW-1185">Reference proteome</keyword>
<accession>A0A076FBX4</accession>
<feature type="domain" description="NapC/NirT cytochrome c N-terminal" evidence="16">
    <location>
        <begin position="5"/>
        <end position="169"/>
    </location>
</feature>
<evidence type="ECO:0000256" key="6">
    <source>
        <dbReference type="ARBA" id="ARBA00022692"/>
    </source>
</evidence>
<dbReference type="InterPro" id="IPR038266">
    <property type="entry name" value="NapC/NirT_cytc_sf"/>
</dbReference>
<keyword evidence="7 12" id="KW-0479">Metal-binding</keyword>
<feature type="binding site" description="axial binding residue" evidence="14">
    <location>
        <position position="95"/>
    </location>
    <ligand>
        <name>heme</name>
        <dbReference type="ChEBI" id="CHEBI:30413"/>
        <label>1</label>
    </ligand>
    <ligandPart>
        <name>Fe</name>
        <dbReference type="ChEBI" id="CHEBI:18248"/>
    </ligandPart>
</feature>
<feature type="binding site" description="axial binding residue" evidence="14">
    <location>
        <position position="162"/>
    </location>
    <ligand>
        <name>heme</name>
        <dbReference type="ChEBI" id="CHEBI:30413"/>
        <label>4</label>
    </ligand>
    <ligandPart>
        <name>Fe</name>
        <dbReference type="ChEBI" id="CHEBI:18248"/>
    </ligandPart>
</feature>
<organism evidence="17 18">
    <name type="scientific">Campylobacter iguaniorum</name>
    <dbReference type="NCBI Taxonomy" id="1244531"/>
    <lineage>
        <taxon>Bacteria</taxon>
        <taxon>Pseudomonadati</taxon>
        <taxon>Campylobacterota</taxon>
        <taxon>Epsilonproteobacteria</taxon>
        <taxon>Campylobacterales</taxon>
        <taxon>Campylobacteraceae</taxon>
        <taxon>Campylobacter</taxon>
    </lineage>
</organism>